<feature type="region of interest" description="Disordered" evidence="1">
    <location>
        <begin position="73"/>
        <end position="103"/>
    </location>
</feature>
<name>A0A0C2WV34_AMAMK</name>
<sequence>MVTTSNKENGAPRPQPRPRHKQAKEAAVAIAAKKVLKKATTKTATTKMATKTAAKATSQTVTKTVATTAAVKTATKAAKTPKAKQTTTANNSPASLSSADQSSALQAEVNRLQLEVESLRKDKETSQELDPLIPRPSAPDFCLQEAMGLEDDKIKYKHLRRVVRESINISGADPKRTWRNQDFVKLAGIKHIVLEREPFFYQYEEEWPIAEFIRRNLKNVRAYRKHLENEVQVASNISEDGDNQGAENRAEGEDNENEDESMQEGEHAGGGEQNQDTSEGANVPAE</sequence>
<keyword evidence="3" id="KW-1185">Reference proteome</keyword>
<accession>A0A0C2WV34</accession>
<proteinExistence type="predicted"/>
<dbReference type="InParanoid" id="A0A0C2WV34"/>
<dbReference type="EMBL" id="KN818295">
    <property type="protein sequence ID" value="KIL60656.1"/>
    <property type="molecule type" value="Genomic_DNA"/>
</dbReference>
<evidence type="ECO:0000313" key="2">
    <source>
        <dbReference type="EMBL" id="KIL60656.1"/>
    </source>
</evidence>
<evidence type="ECO:0000256" key="1">
    <source>
        <dbReference type="SAM" id="MobiDB-lite"/>
    </source>
</evidence>
<dbReference type="Proteomes" id="UP000054549">
    <property type="component" value="Unassembled WGS sequence"/>
</dbReference>
<feature type="compositionally biased region" description="Acidic residues" evidence="1">
    <location>
        <begin position="253"/>
        <end position="263"/>
    </location>
</feature>
<dbReference type="STRING" id="946122.A0A0C2WV34"/>
<dbReference type="AlphaFoldDB" id="A0A0C2WV34"/>
<organism evidence="2 3">
    <name type="scientific">Amanita muscaria (strain Koide BX008)</name>
    <dbReference type="NCBI Taxonomy" id="946122"/>
    <lineage>
        <taxon>Eukaryota</taxon>
        <taxon>Fungi</taxon>
        <taxon>Dikarya</taxon>
        <taxon>Basidiomycota</taxon>
        <taxon>Agaricomycotina</taxon>
        <taxon>Agaricomycetes</taxon>
        <taxon>Agaricomycetidae</taxon>
        <taxon>Agaricales</taxon>
        <taxon>Pluteineae</taxon>
        <taxon>Amanitaceae</taxon>
        <taxon>Amanita</taxon>
    </lineage>
</organism>
<dbReference type="OrthoDB" id="3271097at2759"/>
<gene>
    <name evidence="2" type="ORF">M378DRAFT_14010</name>
</gene>
<dbReference type="HOGENOM" id="CLU_930560_0_0_1"/>
<feature type="region of interest" description="Disordered" evidence="1">
    <location>
        <begin position="1"/>
        <end position="27"/>
    </location>
</feature>
<protein>
    <submittedName>
        <fullName evidence="2">Uncharacterized protein</fullName>
    </submittedName>
</protein>
<feature type="region of interest" description="Disordered" evidence="1">
    <location>
        <begin position="234"/>
        <end position="286"/>
    </location>
</feature>
<reference evidence="2 3" key="1">
    <citation type="submission" date="2014-04" db="EMBL/GenBank/DDBJ databases">
        <title>Evolutionary Origins and Diversification of the Mycorrhizal Mutualists.</title>
        <authorList>
            <consortium name="DOE Joint Genome Institute"/>
            <consortium name="Mycorrhizal Genomics Consortium"/>
            <person name="Kohler A."/>
            <person name="Kuo A."/>
            <person name="Nagy L.G."/>
            <person name="Floudas D."/>
            <person name="Copeland A."/>
            <person name="Barry K.W."/>
            <person name="Cichocki N."/>
            <person name="Veneault-Fourrey C."/>
            <person name="LaButti K."/>
            <person name="Lindquist E.A."/>
            <person name="Lipzen A."/>
            <person name="Lundell T."/>
            <person name="Morin E."/>
            <person name="Murat C."/>
            <person name="Riley R."/>
            <person name="Ohm R."/>
            <person name="Sun H."/>
            <person name="Tunlid A."/>
            <person name="Henrissat B."/>
            <person name="Grigoriev I.V."/>
            <person name="Hibbett D.S."/>
            <person name="Martin F."/>
        </authorList>
    </citation>
    <scope>NUCLEOTIDE SEQUENCE [LARGE SCALE GENOMIC DNA]</scope>
    <source>
        <strain evidence="2 3">Koide BX008</strain>
    </source>
</reference>
<evidence type="ECO:0000313" key="3">
    <source>
        <dbReference type="Proteomes" id="UP000054549"/>
    </source>
</evidence>